<protein>
    <submittedName>
        <fullName evidence="1">Uncharacterized protein</fullName>
    </submittedName>
</protein>
<dbReference type="HOGENOM" id="CLU_2198884_0_0_1"/>
<gene>
    <name evidence="1" type="ORF">M419DRAFT_122862</name>
</gene>
<evidence type="ECO:0000313" key="1">
    <source>
        <dbReference type="EMBL" id="ETS02925.1"/>
    </source>
</evidence>
<dbReference type="KEGG" id="trr:M419DRAFT_122862"/>
<dbReference type="AlphaFoldDB" id="A0A024SC68"/>
<evidence type="ECO:0000313" key="2">
    <source>
        <dbReference type="Proteomes" id="UP000024376"/>
    </source>
</evidence>
<reference evidence="2" key="1">
    <citation type="journal article" date="2013" name="Ind. Biotechnol.">
        <title>Comparative genomics analysis of Trichoderma reesei strains.</title>
        <authorList>
            <person name="Koike H."/>
            <person name="Aerts A."/>
            <person name="LaButti K."/>
            <person name="Grigoriev I.V."/>
            <person name="Baker S.E."/>
        </authorList>
    </citation>
    <scope>NUCLEOTIDE SEQUENCE [LARGE SCALE GENOMIC DNA]</scope>
    <source>
        <strain evidence="2">ATCC 56765 / BCRC 32924 / NRRL 11460 / Rut C-30</strain>
    </source>
</reference>
<name>A0A024SC68_HYPJR</name>
<organism evidence="1 2">
    <name type="scientific">Hypocrea jecorina (strain ATCC 56765 / BCRC 32924 / NRRL 11460 / Rut C-30)</name>
    <name type="common">Trichoderma reesei</name>
    <dbReference type="NCBI Taxonomy" id="1344414"/>
    <lineage>
        <taxon>Eukaryota</taxon>
        <taxon>Fungi</taxon>
        <taxon>Dikarya</taxon>
        <taxon>Ascomycota</taxon>
        <taxon>Pezizomycotina</taxon>
        <taxon>Sordariomycetes</taxon>
        <taxon>Hypocreomycetidae</taxon>
        <taxon>Hypocreales</taxon>
        <taxon>Hypocreaceae</taxon>
        <taxon>Trichoderma</taxon>
    </lineage>
</organism>
<proteinExistence type="predicted"/>
<dbReference type="Proteomes" id="UP000024376">
    <property type="component" value="Unassembled WGS sequence"/>
</dbReference>
<dbReference type="EMBL" id="KI911144">
    <property type="protein sequence ID" value="ETS02925.1"/>
    <property type="molecule type" value="Genomic_DNA"/>
</dbReference>
<accession>A0A024SC68</accession>
<sequence length="108" mass="12241">MLFIGEKGFEPVGLGHAAHSPLDRRLRHAYASPLYVKSHDESLWLVVLHGTTHDKRRYSHRCRDGMGYEVHPISQSVAGRGAFCHRVLASRLLQTHRCLEAPPAHLNR</sequence>